<sequence length="268" mass="29232">MLCTAFGLYFRTECALPGGMPAREGVTPDVEIVFGVPRPWAETVAWGPYRVRDADLFEFVMPDVARYTIVDRNRVIITPVDGADVAPIGEMLVATVLPSLLWARGEVVLHASAIARQDRDVGLLFMGASGSGKSTRLQRAVGRGARAIADDSVRLHIRDGAVIASGLPGGFFARPHDMTDRRTLIPVPLNQQLEEFPVRTVLMLEMDAKAARRLTGLEALAGLLRHRHRPRILKLLGTEANFIGTIGEIATRLRAVTVGARKDSLCAY</sequence>
<accession>A0ABX7BLV3</accession>
<protein>
    <recommendedName>
        <fullName evidence="3">Hpr(Ser) kinase/phosphatase</fullName>
    </recommendedName>
</protein>
<gene>
    <name evidence="1" type="ORF">JIP62_14950</name>
</gene>
<name>A0ABX7BLV3_9CAUL</name>
<dbReference type="SUPFAM" id="SSF53795">
    <property type="entry name" value="PEP carboxykinase-like"/>
    <property type="match status" value="1"/>
</dbReference>
<keyword evidence="2" id="KW-1185">Reference proteome</keyword>
<reference evidence="1 2" key="1">
    <citation type="submission" date="2021-01" db="EMBL/GenBank/DDBJ databases">
        <title>Brevundimonas vitis sp. nov., an bacterium isolated from grape (Vitis vinifera).</title>
        <authorList>
            <person name="Jiang L."/>
            <person name="Lee J."/>
        </authorList>
    </citation>
    <scope>NUCLEOTIDE SEQUENCE [LARGE SCALE GENOMIC DNA]</scope>
    <source>
        <strain evidence="1 2">GRTSA-9</strain>
    </source>
</reference>
<evidence type="ECO:0008006" key="3">
    <source>
        <dbReference type="Google" id="ProtNLM"/>
    </source>
</evidence>
<evidence type="ECO:0000313" key="1">
    <source>
        <dbReference type="EMBL" id="QQQ18560.1"/>
    </source>
</evidence>
<proteinExistence type="predicted"/>
<dbReference type="EMBL" id="CP067977">
    <property type="protein sequence ID" value="QQQ18560.1"/>
    <property type="molecule type" value="Genomic_DNA"/>
</dbReference>
<dbReference type="Gene3D" id="3.40.50.300">
    <property type="entry name" value="P-loop containing nucleotide triphosphate hydrolases"/>
    <property type="match status" value="1"/>
</dbReference>
<dbReference type="Proteomes" id="UP000595448">
    <property type="component" value="Chromosome"/>
</dbReference>
<dbReference type="RefSeq" id="WP_201102930.1">
    <property type="nucleotide sequence ID" value="NZ_CP067977.1"/>
</dbReference>
<organism evidence="1 2">
    <name type="scientific">Brevundimonas vitisensis</name>
    <dbReference type="NCBI Taxonomy" id="2800818"/>
    <lineage>
        <taxon>Bacteria</taxon>
        <taxon>Pseudomonadati</taxon>
        <taxon>Pseudomonadota</taxon>
        <taxon>Alphaproteobacteria</taxon>
        <taxon>Caulobacterales</taxon>
        <taxon>Caulobacteraceae</taxon>
        <taxon>Brevundimonas</taxon>
    </lineage>
</organism>
<evidence type="ECO:0000313" key="2">
    <source>
        <dbReference type="Proteomes" id="UP000595448"/>
    </source>
</evidence>
<dbReference type="InterPro" id="IPR027417">
    <property type="entry name" value="P-loop_NTPase"/>
</dbReference>